<dbReference type="AlphaFoldDB" id="A0AAE1VGE7"/>
<evidence type="ECO:0000313" key="1">
    <source>
        <dbReference type="EMBL" id="KAK4360444.1"/>
    </source>
</evidence>
<reference evidence="1" key="1">
    <citation type="submission" date="2023-12" db="EMBL/GenBank/DDBJ databases">
        <title>Genome assembly of Anisodus tanguticus.</title>
        <authorList>
            <person name="Wang Y.-J."/>
        </authorList>
    </citation>
    <scope>NUCLEOTIDE SEQUENCE</scope>
    <source>
        <strain evidence="1">KB-2021</strain>
        <tissue evidence="1">Leaf</tissue>
    </source>
</reference>
<protein>
    <submittedName>
        <fullName evidence="1">Uncharacterized protein</fullName>
    </submittedName>
</protein>
<accession>A0AAE1VGE7</accession>
<name>A0AAE1VGE7_9SOLA</name>
<sequence length="78" mass="8824">MSSWYVVLCRGPMSQWLTSKNDSSVGQVISIPKHPTVFMFWFSNRNSRNLDLTKRLPRAQPAQNQAGMVLVDRVAEGS</sequence>
<dbReference type="EMBL" id="JAVYJV010000010">
    <property type="protein sequence ID" value="KAK4360444.1"/>
    <property type="molecule type" value="Genomic_DNA"/>
</dbReference>
<organism evidence="1 2">
    <name type="scientific">Anisodus tanguticus</name>
    <dbReference type="NCBI Taxonomy" id="243964"/>
    <lineage>
        <taxon>Eukaryota</taxon>
        <taxon>Viridiplantae</taxon>
        <taxon>Streptophyta</taxon>
        <taxon>Embryophyta</taxon>
        <taxon>Tracheophyta</taxon>
        <taxon>Spermatophyta</taxon>
        <taxon>Magnoliopsida</taxon>
        <taxon>eudicotyledons</taxon>
        <taxon>Gunneridae</taxon>
        <taxon>Pentapetalae</taxon>
        <taxon>asterids</taxon>
        <taxon>lamiids</taxon>
        <taxon>Solanales</taxon>
        <taxon>Solanaceae</taxon>
        <taxon>Solanoideae</taxon>
        <taxon>Hyoscyameae</taxon>
        <taxon>Anisodus</taxon>
    </lineage>
</organism>
<comment type="caution">
    <text evidence="1">The sequence shown here is derived from an EMBL/GenBank/DDBJ whole genome shotgun (WGS) entry which is preliminary data.</text>
</comment>
<dbReference type="Proteomes" id="UP001291623">
    <property type="component" value="Unassembled WGS sequence"/>
</dbReference>
<keyword evidence="2" id="KW-1185">Reference proteome</keyword>
<gene>
    <name evidence="1" type="ORF">RND71_019396</name>
</gene>
<proteinExistence type="predicted"/>
<evidence type="ECO:0000313" key="2">
    <source>
        <dbReference type="Proteomes" id="UP001291623"/>
    </source>
</evidence>